<sequence length="108" mass="12488">MEFEYIRTIEVSRLIQREGVYHKIESGLELALYLIGEAVYAVDNKCPHMGMPLHEGAIVGDQTLVCRYHQWKFDLKTGTSTFAPNIYVKKYETKIEDGFVFVKMPRQG</sequence>
<dbReference type="AlphaFoldDB" id="A0A1F7X069"/>
<keyword evidence="4" id="KW-0411">Iron-sulfur</keyword>
<evidence type="ECO:0000256" key="2">
    <source>
        <dbReference type="ARBA" id="ARBA00022723"/>
    </source>
</evidence>
<evidence type="ECO:0000256" key="3">
    <source>
        <dbReference type="ARBA" id="ARBA00023004"/>
    </source>
</evidence>
<proteinExistence type="inferred from homology"/>
<comment type="similarity">
    <text evidence="6">Belongs to the bacterial ring-hydroxylating dioxygenase ferredoxin component family.</text>
</comment>
<feature type="domain" description="Rieske" evidence="7">
    <location>
        <begin position="6"/>
        <end position="102"/>
    </location>
</feature>
<keyword evidence="3" id="KW-0408">Iron</keyword>
<evidence type="ECO:0000259" key="7">
    <source>
        <dbReference type="PROSITE" id="PS51296"/>
    </source>
</evidence>
<dbReference type="PANTHER" id="PTHR21496:SF0">
    <property type="entry name" value="RIESKE DOMAIN-CONTAINING PROTEIN"/>
    <property type="match status" value="1"/>
</dbReference>
<dbReference type="PROSITE" id="PS51296">
    <property type="entry name" value="RIESKE"/>
    <property type="match status" value="1"/>
</dbReference>
<dbReference type="SUPFAM" id="SSF50022">
    <property type="entry name" value="ISP domain"/>
    <property type="match status" value="1"/>
</dbReference>
<protein>
    <recommendedName>
        <fullName evidence="7">Rieske domain-containing protein</fullName>
    </recommendedName>
</protein>
<accession>A0A1F7X069</accession>
<dbReference type="GO" id="GO:0046872">
    <property type="term" value="F:metal ion binding"/>
    <property type="evidence" value="ECO:0007669"/>
    <property type="project" value="UniProtKB-KW"/>
</dbReference>
<dbReference type="InterPro" id="IPR017941">
    <property type="entry name" value="Rieske_2Fe-2S"/>
</dbReference>
<reference evidence="8 9" key="1">
    <citation type="journal article" date="2016" name="Nat. Commun.">
        <title>Thousands of microbial genomes shed light on interconnected biogeochemical processes in an aquifer system.</title>
        <authorList>
            <person name="Anantharaman K."/>
            <person name="Brown C.T."/>
            <person name="Hug L.A."/>
            <person name="Sharon I."/>
            <person name="Castelle C.J."/>
            <person name="Probst A.J."/>
            <person name="Thomas B.C."/>
            <person name="Singh A."/>
            <person name="Wilkins M.J."/>
            <person name="Karaoz U."/>
            <person name="Brodie E.L."/>
            <person name="Williams K.H."/>
            <person name="Hubbard S.S."/>
            <person name="Banfield J.F."/>
        </authorList>
    </citation>
    <scope>NUCLEOTIDE SEQUENCE [LARGE SCALE GENOMIC DNA]</scope>
</reference>
<evidence type="ECO:0000313" key="9">
    <source>
        <dbReference type="Proteomes" id="UP000178735"/>
    </source>
</evidence>
<dbReference type="Proteomes" id="UP000178735">
    <property type="component" value="Unassembled WGS sequence"/>
</dbReference>
<evidence type="ECO:0000256" key="4">
    <source>
        <dbReference type="ARBA" id="ARBA00023014"/>
    </source>
</evidence>
<dbReference type="GO" id="GO:0051537">
    <property type="term" value="F:2 iron, 2 sulfur cluster binding"/>
    <property type="evidence" value="ECO:0007669"/>
    <property type="project" value="UniProtKB-KW"/>
</dbReference>
<gene>
    <name evidence="8" type="ORF">A2008_07605</name>
</gene>
<dbReference type="InterPro" id="IPR036922">
    <property type="entry name" value="Rieske_2Fe-2S_sf"/>
</dbReference>
<dbReference type="STRING" id="1817813.A2008_07605"/>
<keyword evidence="2" id="KW-0479">Metal-binding</keyword>
<evidence type="ECO:0000256" key="5">
    <source>
        <dbReference type="ARBA" id="ARBA00034078"/>
    </source>
</evidence>
<comment type="caution">
    <text evidence="8">The sequence shown here is derived from an EMBL/GenBank/DDBJ whole genome shotgun (WGS) entry which is preliminary data.</text>
</comment>
<dbReference type="PANTHER" id="PTHR21496">
    <property type="entry name" value="FERREDOXIN-RELATED"/>
    <property type="match status" value="1"/>
</dbReference>
<evidence type="ECO:0000256" key="1">
    <source>
        <dbReference type="ARBA" id="ARBA00022714"/>
    </source>
</evidence>
<keyword evidence="1" id="KW-0001">2Fe-2S</keyword>
<dbReference type="EMBL" id="MGFH01000015">
    <property type="protein sequence ID" value="OGM08397.1"/>
    <property type="molecule type" value="Genomic_DNA"/>
</dbReference>
<evidence type="ECO:0000256" key="6">
    <source>
        <dbReference type="ARBA" id="ARBA00038001"/>
    </source>
</evidence>
<name>A0A1F7X069_9BACT</name>
<evidence type="ECO:0000313" key="8">
    <source>
        <dbReference type="EMBL" id="OGM08397.1"/>
    </source>
</evidence>
<comment type="cofactor">
    <cofactor evidence="5">
        <name>[2Fe-2S] cluster</name>
        <dbReference type="ChEBI" id="CHEBI:190135"/>
    </cofactor>
</comment>
<dbReference type="Gene3D" id="2.102.10.10">
    <property type="entry name" value="Rieske [2Fe-2S] iron-sulphur domain"/>
    <property type="match status" value="1"/>
</dbReference>
<organism evidence="8 9">
    <name type="scientific">Candidatus Wallbacteria bacterium GWC2_49_35</name>
    <dbReference type="NCBI Taxonomy" id="1817813"/>
    <lineage>
        <taxon>Bacteria</taxon>
        <taxon>Candidatus Walliibacteriota</taxon>
    </lineage>
</organism>
<dbReference type="Pfam" id="PF00355">
    <property type="entry name" value="Rieske"/>
    <property type="match status" value="1"/>
</dbReference>